<protein>
    <submittedName>
        <fullName evidence="5">NitT/TauT family transport system ATP-binding protein</fullName>
    </submittedName>
</protein>
<keyword evidence="1" id="KW-0813">Transport</keyword>
<dbReference type="PROSITE" id="PS00211">
    <property type="entry name" value="ABC_TRANSPORTER_1"/>
    <property type="match status" value="1"/>
</dbReference>
<sequence length="276" mass="29888">MDDVPDRSGAGMVAVPVAGPAAITVDRVTKVFDGGDRSVTALEDVSFEVPRGGFVSLIGPSGCGKSTLLRLVAGLLPASGGEIAVGGIAPREARRKRQFGIVFQQPILFDWRTVAQNVGLPMELLGRSRAEIDARVTELLGLVGLADFADHRPWELSGGMQQRVSIARALTLAPPYLLMDEPFGALDMITRDRMADELLRIWSEEIDTTVLFITHSIPEAVLLSDRVVVLSARPGRVAATVEIDLPRPRSAEVRETPEFFALESELRRQLLAAEQA</sequence>
<name>A0A840IJ89_9ACTN</name>
<dbReference type="PROSITE" id="PS50893">
    <property type="entry name" value="ABC_TRANSPORTER_2"/>
    <property type="match status" value="1"/>
</dbReference>
<evidence type="ECO:0000313" key="5">
    <source>
        <dbReference type="EMBL" id="MBB4664291.1"/>
    </source>
</evidence>
<dbReference type="InterPro" id="IPR003439">
    <property type="entry name" value="ABC_transporter-like_ATP-bd"/>
</dbReference>
<reference evidence="5 6" key="1">
    <citation type="submission" date="2020-08" db="EMBL/GenBank/DDBJ databases">
        <title>Genomic Encyclopedia of Archaeal and Bacterial Type Strains, Phase II (KMG-II): from individual species to whole genera.</title>
        <authorList>
            <person name="Goeker M."/>
        </authorList>
    </citation>
    <scope>NUCLEOTIDE SEQUENCE [LARGE SCALE GENOMIC DNA]</scope>
    <source>
        <strain evidence="5 6">DSM 23288</strain>
    </source>
</reference>
<comment type="caution">
    <text evidence="5">The sequence shown here is derived from an EMBL/GenBank/DDBJ whole genome shotgun (WGS) entry which is preliminary data.</text>
</comment>
<dbReference type="PANTHER" id="PTHR42788">
    <property type="entry name" value="TAURINE IMPORT ATP-BINDING PROTEIN-RELATED"/>
    <property type="match status" value="1"/>
</dbReference>
<dbReference type="Gene3D" id="3.40.50.300">
    <property type="entry name" value="P-loop containing nucleotide triphosphate hydrolases"/>
    <property type="match status" value="1"/>
</dbReference>
<dbReference type="SUPFAM" id="SSF52540">
    <property type="entry name" value="P-loop containing nucleoside triphosphate hydrolases"/>
    <property type="match status" value="1"/>
</dbReference>
<dbReference type="CDD" id="cd03293">
    <property type="entry name" value="ABC_NrtD_SsuB_transporters"/>
    <property type="match status" value="1"/>
</dbReference>
<evidence type="ECO:0000256" key="2">
    <source>
        <dbReference type="ARBA" id="ARBA00022741"/>
    </source>
</evidence>
<keyword evidence="2" id="KW-0547">Nucleotide-binding</keyword>
<accession>A0A840IJ89</accession>
<feature type="domain" description="ABC transporter" evidence="4">
    <location>
        <begin position="23"/>
        <end position="257"/>
    </location>
</feature>
<dbReference type="SMART" id="SM00382">
    <property type="entry name" value="AAA"/>
    <property type="match status" value="1"/>
</dbReference>
<evidence type="ECO:0000256" key="3">
    <source>
        <dbReference type="ARBA" id="ARBA00022840"/>
    </source>
</evidence>
<evidence type="ECO:0000313" key="6">
    <source>
        <dbReference type="Proteomes" id="UP000585272"/>
    </source>
</evidence>
<dbReference type="GO" id="GO:0005524">
    <property type="term" value="F:ATP binding"/>
    <property type="evidence" value="ECO:0007669"/>
    <property type="project" value="UniProtKB-KW"/>
</dbReference>
<organism evidence="5 6">
    <name type="scientific">Conexibacter arvalis</name>
    <dbReference type="NCBI Taxonomy" id="912552"/>
    <lineage>
        <taxon>Bacteria</taxon>
        <taxon>Bacillati</taxon>
        <taxon>Actinomycetota</taxon>
        <taxon>Thermoleophilia</taxon>
        <taxon>Solirubrobacterales</taxon>
        <taxon>Conexibacteraceae</taxon>
        <taxon>Conexibacter</taxon>
    </lineage>
</organism>
<dbReference type="RefSeq" id="WP_221243185.1">
    <property type="nucleotide sequence ID" value="NZ_JACHNU010000006.1"/>
</dbReference>
<evidence type="ECO:0000259" key="4">
    <source>
        <dbReference type="PROSITE" id="PS50893"/>
    </source>
</evidence>
<dbReference type="InterPro" id="IPR003593">
    <property type="entry name" value="AAA+_ATPase"/>
</dbReference>
<dbReference type="EMBL" id="JACHNU010000006">
    <property type="protein sequence ID" value="MBB4664291.1"/>
    <property type="molecule type" value="Genomic_DNA"/>
</dbReference>
<dbReference type="PANTHER" id="PTHR42788:SF13">
    <property type="entry name" value="ALIPHATIC SULFONATES IMPORT ATP-BINDING PROTEIN SSUB"/>
    <property type="match status" value="1"/>
</dbReference>
<proteinExistence type="predicted"/>
<keyword evidence="3 5" id="KW-0067">ATP-binding</keyword>
<dbReference type="InterPro" id="IPR027417">
    <property type="entry name" value="P-loop_NTPase"/>
</dbReference>
<dbReference type="GO" id="GO:0016887">
    <property type="term" value="F:ATP hydrolysis activity"/>
    <property type="evidence" value="ECO:0007669"/>
    <property type="project" value="InterPro"/>
</dbReference>
<dbReference type="InterPro" id="IPR017871">
    <property type="entry name" value="ABC_transporter-like_CS"/>
</dbReference>
<dbReference type="Pfam" id="PF00005">
    <property type="entry name" value="ABC_tran"/>
    <property type="match status" value="1"/>
</dbReference>
<dbReference type="AlphaFoldDB" id="A0A840IJ89"/>
<dbReference type="Proteomes" id="UP000585272">
    <property type="component" value="Unassembled WGS sequence"/>
</dbReference>
<gene>
    <name evidence="5" type="ORF">BDZ31_003894</name>
</gene>
<keyword evidence="6" id="KW-1185">Reference proteome</keyword>
<evidence type="ECO:0000256" key="1">
    <source>
        <dbReference type="ARBA" id="ARBA00022448"/>
    </source>
</evidence>
<dbReference type="InterPro" id="IPR050166">
    <property type="entry name" value="ABC_transporter_ATP-bind"/>
</dbReference>